<keyword evidence="4 8" id="KW-0028">Amino-acid biosynthesis</keyword>
<accession>A0A0R1VV03</accession>
<dbReference type="NCBIfam" id="TIGR00652">
    <property type="entry name" value="DapF"/>
    <property type="match status" value="1"/>
</dbReference>
<gene>
    <name evidence="8" type="primary">dapF</name>
    <name evidence="10" type="ORF">FC89_GL000115</name>
</gene>
<feature type="active site" description="Proton donor" evidence="8">
    <location>
        <position position="98"/>
    </location>
</feature>
<sequence length="349" mass="38405">MNRILVFKLDEGKLGGNTMKLLKVHGSGNDFFILDQKQFKQPLTDNQLQTLAQRICDRKTGLHGGADGVLSVTPSTKESAALGRMRVINADGSEASMCGNGIRTVARYLSLKNQQTAFKVQTMYADLLVKQEADFAPKVKVFAAEISPVSFAAKDLKMHFAGKEQLINQELPELAPGFKFSAVAVPNPHLIAFVDHQQLIGSKLGEIASYLNDGKNPYFPDGVNVSFVEILAKNKIFVRTYERGVGYTNACGTAMSASSLMYVLLYQPQELEQQLEVCNPGGMVKTIVHQRQDSSYWISLIGNATFVAEVTIPQDAALQGDFQAATWQETGEQAAYENFVRGLKKDEIR</sequence>
<dbReference type="InterPro" id="IPR001653">
    <property type="entry name" value="DAP_epimerase_DapF"/>
</dbReference>
<dbReference type="PANTHER" id="PTHR31689">
    <property type="entry name" value="DIAMINOPIMELATE EPIMERASE, CHLOROPLASTIC"/>
    <property type="match status" value="1"/>
</dbReference>
<comment type="caution">
    <text evidence="10">The sequence shown here is derived from an EMBL/GenBank/DDBJ whole genome shotgun (WGS) entry which is preliminary data.</text>
</comment>
<reference evidence="10 11" key="1">
    <citation type="journal article" date="2015" name="Genome Announc.">
        <title>Expanding the biotechnology potential of lactobacilli through comparative genomics of 213 strains and associated genera.</title>
        <authorList>
            <person name="Sun Z."/>
            <person name="Harris H.M."/>
            <person name="McCann A."/>
            <person name="Guo C."/>
            <person name="Argimon S."/>
            <person name="Zhang W."/>
            <person name="Yang X."/>
            <person name="Jeffery I.B."/>
            <person name="Cooney J.C."/>
            <person name="Kagawa T.F."/>
            <person name="Liu W."/>
            <person name="Song Y."/>
            <person name="Salvetti E."/>
            <person name="Wrobel A."/>
            <person name="Rasinkangas P."/>
            <person name="Parkhill J."/>
            <person name="Rea M.C."/>
            <person name="O'Sullivan O."/>
            <person name="Ritari J."/>
            <person name="Douillard F.P."/>
            <person name="Paul Ross R."/>
            <person name="Yang R."/>
            <person name="Briner A.E."/>
            <person name="Felis G.E."/>
            <person name="de Vos W.M."/>
            <person name="Barrangou R."/>
            <person name="Klaenhammer T.R."/>
            <person name="Caufield P.W."/>
            <person name="Cui Y."/>
            <person name="Zhang H."/>
            <person name="O'Toole P.W."/>
        </authorList>
    </citation>
    <scope>NUCLEOTIDE SEQUENCE [LARGE SCALE GENOMIC DNA]</scope>
    <source>
        <strain evidence="10 11">DSM 18630</strain>
    </source>
</reference>
<comment type="catalytic activity">
    <reaction evidence="7 8">
        <text>(2S,6S)-2,6-diaminopimelate = meso-2,6-diaminopimelate</text>
        <dbReference type="Rhea" id="RHEA:15393"/>
        <dbReference type="ChEBI" id="CHEBI:57609"/>
        <dbReference type="ChEBI" id="CHEBI:57791"/>
        <dbReference type="EC" id="5.1.1.7"/>
    </reaction>
</comment>
<feature type="binding site" evidence="8">
    <location>
        <begin position="99"/>
        <end position="100"/>
    </location>
    <ligand>
        <name>substrate</name>
    </ligand>
</feature>
<feature type="binding site" evidence="8">
    <location>
        <position position="89"/>
    </location>
    <ligand>
        <name>substrate</name>
    </ligand>
</feature>
<feature type="site" description="Could be important to modulate the pK values of the two catalytic cysteine residues" evidence="8">
    <location>
        <position position="242"/>
    </location>
</feature>
<evidence type="ECO:0000256" key="4">
    <source>
        <dbReference type="ARBA" id="ARBA00022605"/>
    </source>
</evidence>
<feature type="binding site" evidence="8">
    <location>
        <position position="224"/>
    </location>
    <ligand>
        <name>substrate</name>
    </ligand>
</feature>
<dbReference type="HAMAP" id="MF_00197">
    <property type="entry name" value="DAP_epimerase"/>
    <property type="match status" value="1"/>
</dbReference>
<evidence type="ECO:0000313" key="10">
    <source>
        <dbReference type="EMBL" id="KRM07675.1"/>
    </source>
</evidence>
<dbReference type="UniPathway" id="UPA00034">
    <property type="reaction ID" value="UER00025"/>
</dbReference>
<feature type="site" description="Could be important to modulate the pK values of the two catalytic cysteine residues" evidence="8">
    <location>
        <position position="189"/>
    </location>
</feature>
<comment type="subunit">
    <text evidence="8">Homodimer.</text>
</comment>
<dbReference type="PANTHER" id="PTHR31689:SF0">
    <property type="entry name" value="DIAMINOPIMELATE EPIMERASE"/>
    <property type="match status" value="1"/>
</dbReference>
<dbReference type="Pfam" id="PF01678">
    <property type="entry name" value="DAP_epimerase"/>
    <property type="match status" value="2"/>
</dbReference>
<organism evidence="10 11">
    <name type="scientific">Liquorilactobacillus ghanensis DSM 18630</name>
    <dbReference type="NCBI Taxonomy" id="1423750"/>
    <lineage>
        <taxon>Bacteria</taxon>
        <taxon>Bacillati</taxon>
        <taxon>Bacillota</taxon>
        <taxon>Bacilli</taxon>
        <taxon>Lactobacillales</taxon>
        <taxon>Lactobacillaceae</taxon>
        <taxon>Liquorilactobacillus</taxon>
    </lineage>
</organism>
<feature type="binding site" evidence="8">
    <location>
        <position position="29"/>
    </location>
    <ligand>
        <name>substrate</name>
    </ligand>
</feature>
<keyword evidence="11" id="KW-1185">Reference proteome</keyword>
<name>A0A0R1VV03_9LACO</name>
<dbReference type="GO" id="GO:0008837">
    <property type="term" value="F:diaminopimelate epimerase activity"/>
    <property type="evidence" value="ECO:0007669"/>
    <property type="project" value="UniProtKB-UniRule"/>
</dbReference>
<dbReference type="Gene3D" id="3.10.310.10">
    <property type="entry name" value="Diaminopimelate Epimerase, Chain A, domain 1"/>
    <property type="match status" value="2"/>
</dbReference>
<evidence type="ECO:0000256" key="5">
    <source>
        <dbReference type="ARBA" id="ARBA00023154"/>
    </source>
</evidence>
<comment type="similarity">
    <text evidence="2 8">Belongs to the diaminopimelate epimerase family.</text>
</comment>
<keyword evidence="8" id="KW-0963">Cytoplasm</keyword>
<dbReference type="InterPro" id="IPR018510">
    <property type="entry name" value="DAP_epimerase_AS"/>
</dbReference>
<dbReference type="EC" id="5.1.1.7" evidence="3 8"/>
<dbReference type="Proteomes" id="UP000051451">
    <property type="component" value="Unassembled WGS sequence"/>
</dbReference>
<evidence type="ECO:0000256" key="1">
    <source>
        <dbReference type="ARBA" id="ARBA00005196"/>
    </source>
</evidence>
<evidence type="ECO:0000256" key="3">
    <source>
        <dbReference type="ARBA" id="ARBA00013080"/>
    </source>
</evidence>
<evidence type="ECO:0000256" key="6">
    <source>
        <dbReference type="ARBA" id="ARBA00023235"/>
    </source>
</evidence>
<comment type="subcellular location">
    <subcellularLocation>
        <location evidence="8">Cytoplasm</location>
    </subcellularLocation>
</comment>
<dbReference type="SUPFAM" id="SSF54506">
    <property type="entry name" value="Diaminopimelate epimerase-like"/>
    <property type="match status" value="2"/>
</dbReference>
<evidence type="ECO:0000313" key="11">
    <source>
        <dbReference type="Proteomes" id="UP000051451"/>
    </source>
</evidence>
<dbReference type="PATRIC" id="fig|1423750.3.peg.116"/>
<comment type="function">
    <text evidence="8">Catalyzes the stereoinversion of LL-2,6-diaminopimelate (L,L-DAP) to meso-diaminopimelate (meso-DAP), a precursor of L-lysine and an essential component of the bacterial peptidoglycan.</text>
</comment>
<evidence type="ECO:0000256" key="2">
    <source>
        <dbReference type="ARBA" id="ARBA00010219"/>
    </source>
</evidence>
<proteinExistence type="inferred from homology"/>
<dbReference type="GO" id="GO:0009089">
    <property type="term" value="P:lysine biosynthetic process via diaminopimelate"/>
    <property type="evidence" value="ECO:0007669"/>
    <property type="project" value="UniProtKB-UniRule"/>
</dbReference>
<dbReference type="PROSITE" id="PS01326">
    <property type="entry name" value="DAP_EPIMERASE"/>
    <property type="match status" value="1"/>
</dbReference>
<dbReference type="GO" id="GO:0005829">
    <property type="term" value="C:cytosol"/>
    <property type="evidence" value="ECO:0007669"/>
    <property type="project" value="TreeGrafter"/>
</dbReference>
<dbReference type="AlphaFoldDB" id="A0A0R1VV03"/>
<keyword evidence="5 8" id="KW-0457">Lysine biosynthesis</keyword>
<feature type="binding site" evidence="8">
    <location>
        <position position="187"/>
    </location>
    <ligand>
        <name>substrate</name>
    </ligand>
</feature>
<keyword evidence="6 8" id="KW-0413">Isomerase</keyword>
<evidence type="ECO:0000256" key="8">
    <source>
        <dbReference type="HAMAP-Rule" id="MF_00197"/>
    </source>
</evidence>
<feature type="binding site" evidence="8">
    <location>
        <begin position="242"/>
        <end position="243"/>
    </location>
    <ligand>
        <name>substrate</name>
    </ligand>
</feature>
<evidence type="ECO:0000256" key="9">
    <source>
        <dbReference type="PROSITE-ProRule" id="PRU10125"/>
    </source>
</evidence>
<feature type="binding site" evidence="8">
    <location>
        <begin position="252"/>
        <end position="253"/>
    </location>
    <ligand>
        <name>substrate</name>
    </ligand>
</feature>
<dbReference type="STRING" id="1423750.FC89_GL000115"/>
<evidence type="ECO:0000256" key="7">
    <source>
        <dbReference type="ARBA" id="ARBA00051712"/>
    </source>
</evidence>
<feature type="active site" description="Proton acceptor" evidence="8">
    <location>
        <position position="251"/>
    </location>
</feature>
<feature type="active site" evidence="9">
    <location>
        <position position="98"/>
    </location>
</feature>
<protein>
    <recommendedName>
        <fullName evidence="3 8">Diaminopimelate epimerase</fullName>
        <shortName evidence="8">DAP epimerase</shortName>
        <ecNumber evidence="3 8">5.1.1.7</ecNumber>
    </recommendedName>
    <alternativeName>
        <fullName evidence="8">PLP-independent amino acid racemase</fullName>
    </alternativeName>
</protein>
<comment type="pathway">
    <text evidence="1 8">Amino-acid biosynthesis; L-lysine biosynthesis via DAP pathway; DL-2,6-diaminopimelate from LL-2,6-diaminopimelate: step 1/1.</text>
</comment>
<dbReference type="EMBL" id="AZGB01000005">
    <property type="protein sequence ID" value="KRM07675.1"/>
    <property type="molecule type" value="Genomic_DNA"/>
</dbReference>
<comment type="caution">
    <text evidence="8">Lacks conserved residue(s) required for the propagation of feature annotation.</text>
</comment>